<sequence>MTYNKFKEKLLDVFKSRRVKSLIDLIMRKPNKFLSKSKPYNSKEIINLEYYRLQNVEYFKFLKEEIKNVLKENKYTIEKTTAKDINTILKGKEYKNIEVPINFDFIFRKNGDTSCLTVLWIRKSDGKYPKKRYEIAYSLSKQLELIKYCFDEKIILKGAVVFINDFENKNPDNFLIRKYDSDNGMDKNWVSCYYDKDFFEKYNSLKSWNDLMTYSTNFKKEFKNLFIKGIDFDKDKNVFEIFKKINKIKFYNFLFKDDSKLEQIRQYIFSNDKNSNRLKLLRYWKENSDKRRKEKNEKI</sequence>
<reference evidence="1" key="1">
    <citation type="submission" date="2010-12" db="EMBL/GenBank/DDBJ databases">
        <authorList>
            <person name="Shu H.-W."/>
            <person name="Liu T.-T."/>
            <person name="Hu W.S."/>
            <person name="Chang H.-Y."/>
            <person name="Hsiao K.-J."/>
            <person name="Tsai S.-F."/>
            <person name="Ng W.V."/>
        </authorList>
    </citation>
    <scope>NUCLEOTIDE SEQUENCE</scope>
    <source>
        <strain evidence="1">M64</strain>
    </source>
</reference>
<name>A0AB32XAM0_MYCFM</name>
<evidence type="ECO:0000313" key="3">
    <source>
        <dbReference type="Proteomes" id="UP000007473"/>
    </source>
</evidence>
<evidence type="ECO:0000313" key="1">
    <source>
        <dbReference type="EMBL" id="ADV34117.1"/>
    </source>
</evidence>
<proteinExistence type="predicted"/>
<dbReference type="EMBL" id="CP002458">
    <property type="protein sequence ID" value="ADV34244.1"/>
    <property type="molecule type" value="Genomic_DNA"/>
</dbReference>
<reference evidence="1 3" key="2">
    <citation type="journal article" date="2011" name="J. Bacteriol.">
        <title>Genome sequence of the repetitive-sequence-rich Mycoplasma fermentans strain M64.</title>
        <authorList>
            <person name="Shu H.W."/>
            <person name="Liu T.T."/>
            <person name="Chang H.Y."/>
            <person name="Liu Y.M."/>
            <person name="Wu K.M."/>
            <person name="Shu H.Y."/>
            <person name="Tsai S.F."/>
            <person name="Hsiao K.J."/>
            <person name="Hu W.S."/>
            <person name="Ng W.V."/>
        </authorList>
    </citation>
    <scope>NUCLEOTIDE SEQUENCE [LARGE SCALE GENOMIC DNA]</scope>
    <source>
        <strain evidence="1 3">M64</strain>
    </source>
</reference>
<dbReference type="RefSeq" id="WP_013354724.1">
    <property type="nucleotide sequence ID" value="NC_014921.1"/>
</dbReference>
<dbReference type="AlphaFoldDB" id="A0AB32XAM0"/>
<evidence type="ECO:0000313" key="2">
    <source>
        <dbReference type="EMBL" id="ADV34244.1"/>
    </source>
</evidence>
<dbReference type="NCBIfam" id="NF045832">
    <property type="entry name" value="restrict_HpyAIV"/>
    <property type="match status" value="1"/>
</dbReference>
<gene>
    <name evidence="1" type="ordered locus">MfeM64YM_0108</name>
    <name evidence="2" type="ordered locus">MfeM64YM_0238</name>
</gene>
<dbReference type="KEGG" id="mfm:MfeM64YM_0108"/>
<protein>
    <submittedName>
        <fullName evidence="1">Uncharacterized protein</fullName>
    </submittedName>
</protein>
<accession>A0AB32XAM0</accession>
<dbReference type="Proteomes" id="UP000007473">
    <property type="component" value="Chromosome"/>
</dbReference>
<organism evidence="1 3">
    <name type="scientific">Mycoplasmopsis fermentans (strain M64)</name>
    <name type="common">Mycoplasma fermentans</name>
    <dbReference type="NCBI Taxonomy" id="943945"/>
    <lineage>
        <taxon>Bacteria</taxon>
        <taxon>Bacillati</taxon>
        <taxon>Mycoplasmatota</taxon>
        <taxon>Mycoplasmoidales</taxon>
        <taxon>Metamycoplasmataceae</taxon>
        <taxon>Mycoplasmopsis</taxon>
    </lineage>
</organism>
<dbReference type="EMBL" id="CP002458">
    <property type="protein sequence ID" value="ADV34117.1"/>
    <property type="molecule type" value="Genomic_DNA"/>
</dbReference>
<dbReference type="KEGG" id="mfm:MfeM64YM_0238"/>
<dbReference type="InterPro" id="IPR054784">
    <property type="entry name" value="HpyAIV-type_restriction_enz"/>
</dbReference>